<dbReference type="Pfam" id="PF04954">
    <property type="entry name" value="SIP"/>
    <property type="match status" value="1"/>
</dbReference>
<gene>
    <name evidence="2" type="ORF">CHR55_19810</name>
</gene>
<dbReference type="PANTHER" id="PTHR30157:SF0">
    <property type="entry name" value="NADPH-DEPENDENT FERRIC-CHELATE REDUCTASE"/>
    <property type="match status" value="1"/>
</dbReference>
<evidence type="ECO:0000259" key="1">
    <source>
        <dbReference type="PROSITE" id="PS51384"/>
    </source>
</evidence>
<dbReference type="EMBL" id="NOVD01000015">
    <property type="protein sequence ID" value="PCK25554.1"/>
    <property type="molecule type" value="Genomic_DNA"/>
</dbReference>
<dbReference type="Pfam" id="PF08021">
    <property type="entry name" value="FAD_binding_9"/>
    <property type="match status" value="1"/>
</dbReference>
<dbReference type="AlphaFoldDB" id="A0A2A5J7H6"/>
<feature type="domain" description="FAD-binding FR-type" evidence="1">
    <location>
        <begin position="6"/>
        <end position="134"/>
    </location>
</feature>
<organism evidence="2 3">
    <name type="scientific">Rhodococcus qingshengii</name>
    <dbReference type="NCBI Taxonomy" id="334542"/>
    <lineage>
        <taxon>Bacteria</taxon>
        <taxon>Bacillati</taxon>
        <taxon>Actinomycetota</taxon>
        <taxon>Actinomycetes</taxon>
        <taxon>Mycobacteriales</taxon>
        <taxon>Nocardiaceae</taxon>
        <taxon>Rhodococcus</taxon>
        <taxon>Rhodococcus erythropolis group</taxon>
    </lineage>
</organism>
<dbReference type="InterPro" id="IPR039261">
    <property type="entry name" value="FNR_nucleotide-bd"/>
</dbReference>
<dbReference type="InterPro" id="IPR017927">
    <property type="entry name" value="FAD-bd_FR_type"/>
</dbReference>
<dbReference type="InterPro" id="IPR017938">
    <property type="entry name" value="Riboflavin_synthase-like_b-brl"/>
</dbReference>
<dbReference type="InterPro" id="IPR013113">
    <property type="entry name" value="SIP_FAD-bd"/>
</dbReference>
<protein>
    <submittedName>
        <fullName evidence="2">Siderophore-interacting protein</fullName>
    </submittedName>
</protein>
<evidence type="ECO:0000313" key="2">
    <source>
        <dbReference type="EMBL" id="PCK25554.1"/>
    </source>
</evidence>
<reference evidence="2 3" key="1">
    <citation type="submission" date="2017-07" db="EMBL/GenBank/DDBJ databases">
        <title>Draft sequence of Rhodococcus enclensis 23b-28.</title>
        <authorList>
            <person name="Besaury L."/>
            <person name="Sancelme M."/>
            <person name="Amato P."/>
            <person name="Lallement A."/>
            <person name="Delort A.-M."/>
        </authorList>
    </citation>
    <scope>NUCLEOTIDE SEQUENCE [LARGE SCALE GENOMIC DNA]</scope>
    <source>
        <strain evidence="2 3">23b-28</strain>
    </source>
</reference>
<dbReference type="PROSITE" id="PS51384">
    <property type="entry name" value="FAD_FR"/>
    <property type="match status" value="1"/>
</dbReference>
<proteinExistence type="predicted"/>
<comment type="caution">
    <text evidence="2">The sequence shown here is derived from an EMBL/GenBank/DDBJ whole genome shotgun (WGS) entry which is preliminary data.</text>
</comment>
<evidence type="ECO:0000313" key="3">
    <source>
        <dbReference type="Proteomes" id="UP000230886"/>
    </source>
</evidence>
<dbReference type="Gene3D" id="2.40.30.10">
    <property type="entry name" value="Translation factors"/>
    <property type="match status" value="1"/>
</dbReference>
<dbReference type="Proteomes" id="UP000230886">
    <property type="component" value="Unassembled WGS sequence"/>
</dbReference>
<accession>A0A2A5J7H6</accession>
<dbReference type="PANTHER" id="PTHR30157">
    <property type="entry name" value="FERRIC REDUCTASE, NADPH-DEPENDENT"/>
    <property type="match status" value="1"/>
</dbReference>
<name>A0A2A5J7H6_RHOSG</name>
<dbReference type="GO" id="GO:0016491">
    <property type="term" value="F:oxidoreductase activity"/>
    <property type="evidence" value="ECO:0007669"/>
    <property type="project" value="InterPro"/>
</dbReference>
<dbReference type="Gene3D" id="3.40.50.80">
    <property type="entry name" value="Nucleotide-binding domain of ferredoxin-NADP reductase (FNR) module"/>
    <property type="match status" value="1"/>
</dbReference>
<dbReference type="RefSeq" id="WP_037132706.1">
    <property type="nucleotide sequence ID" value="NZ_JBIWCD010000012.1"/>
</dbReference>
<sequence>MLEIVVSLVFGEVLHKEYVTPGMVRIVFGGEELTAFETTGTGDEYLRLHFPVPATGKFVLPAEDPDAPRGWRYPEGEEPSPCQPYTVRRFDSETSRMTIDFVVHEGGIASDWAQKAEIGDKLAIGESRGLYEPPADARWQVFVADATGLPALGRLIEQLPAGMSAKAIVEVVDESHKQQITSSADVEFIWLVGSGNGVAPSKLPDAVRAMNLPTELGYVWVAGESTMLRDIRKYLRHELKLPGEQYKVIGYWTYKAEVWNAKYEALDESVRAALDAAWESDRDEEEIRDEVEKTLESAGL</sequence>
<dbReference type="SUPFAM" id="SSF63380">
    <property type="entry name" value="Riboflavin synthase domain-like"/>
    <property type="match status" value="1"/>
</dbReference>
<dbReference type="InterPro" id="IPR007037">
    <property type="entry name" value="SIP_rossman_dom"/>
</dbReference>
<dbReference type="CDD" id="cd06193">
    <property type="entry name" value="siderophore_interacting"/>
    <property type="match status" value="1"/>
</dbReference>
<dbReference type="InterPro" id="IPR039374">
    <property type="entry name" value="SIP_fam"/>
</dbReference>